<dbReference type="GO" id="GO:0003700">
    <property type="term" value="F:DNA-binding transcription factor activity"/>
    <property type="evidence" value="ECO:0007669"/>
    <property type="project" value="InterPro"/>
</dbReference>
<dbReference type="Pfam" id="PF12802">
    <property type="entry name" value="MarR_2"/>
    <property type="match status" value="1"/>
</dbReference>
<dbReference type="InterPro" id="IPR036388">
    <property type="entry name" value="WH-like_DNA-bd_sf"/>
</dbReference>
<dbReference type="AlphaFoldDB" id="A0A919M6S1"/>
<keyword evidence="3" id="KW-0804">Transcription</keyword>
<keyword evidence="2" id="KW-0238">DNA-binding</keyword>
<protein>
    <submittedName>
        <fullName evidence="5">MarR family transcriptional regulator</fullName>
    </submittedName>
</protein>
<organism evidence="5 6">
    <name type="scientific">Paractinoplanes ferrugineus</name>
    <dbReference type="NCBI Taxonomy" id="113564"/>
    <lineage>
        <taxon>Bacteria</taxon>
        <taxon>Bacillati</taxon>
        <taxon>Actinomycetota</taxon>
        <taxon>Actinomycetes</taxon>
        <taxon>Micromonosporales</taxon>
        <taxon>Micromonosporaceae</taxon>
        <taxon>Paractinoplanes</taxon>
    </lineage>
</organism>
<keyword evidence="6" id="KW-1185">Reference proteome</keyword>
<dbReference type="SUPFAM" id="SSF46785">
    <property type="entry name" value="Winged helix' DNA-binding domain"/>
    <property type="match status" value="1"/>
</dbReference>
<accession>A0A919M6S1</accession>
<keyword evidence="1" id="KW-0805">Transcription regulation</keyword>
<evidence type="ECO:0000313" key="5">
    <source>
        <dbReference type="EMBL" id="GIE08641.1"/>
    </source>
</evidence>
<dbReference type="EMBL" id="BOMM01000002">
    <property type="protein sequence ID" value="GIE08641.1"/>
    <property type="molecule type" value="Genomic_DNA"/>
</dbReference>
<dbReference type="PRINTS" id="PR00598">
    <property type="entry name" value="HTHMARR"/>
</dbReference>
<evidence type="ECO:0000259" key="4">
    <source>
        <dbReference type="PROSITE" id="PS50995"/>
    </source>
</evidence>
<evidence type="ECO:0000256" key="3">
    <source>
        <dbReference type="ARBA" id="ARBA00023163"/>
    </source>
</evidence>
<proteinExistence type="predicted"/>
<evidence type="ECO:0000256" key="1">
    <source>
        <dbReference type="ARBA" id="ARBA00023015"/>
    </source>
</evidence>
<dbReference type="PANTHER" id="PTHR42756:SF1">
    <property type="entry name" value="TRANSCRIPTIONAL REPRESSOR OF EMRAB OPERON"/>
    <property type="match status" value="1"/>
</dbReference>
<dbReference type="Gene3D" id="1.10.10.10">
    <property type="entry name" value="Winged helix-like DNA-binding domain superfamily/Winged helix DNA-binding domain"/>
    <property type="match status" value="1"/>
</dbReference>
<gene>
    <name evidence="5" type="ORF">Afe05nite_04810</name>
</gene>
<dbReference type="PROSITE" id="PS50995">
    <property type="entry name" value="HTH_MARR_2"/>
    <property type="match status" value="1"/>
</dbReference>
<dbReference type="GO" id="GO:0003677">
    <property type="term" value="F:DNA binding"/>
    <property type="evidence" value="ECO:0007669"/>
    <property type="project" value="UniProtKB-KW"/>
</dbReference>
<dbReference type="SMART" id="SM00347">
    <property type="entry name" value="HTH_MARR"/>
    <property type="match status" value="1"/>
</dbReference>
<dbReference type="InterPro" id="IPR036390">
    <property type="entry name" value="WH_DNA-bd_sf"/>
</dbReference>
<dbReference type="InterPro" id="IPR000835">
    <property type="entry name" value="HTH_MarR-typ"/>
</dbReference>
<evidence type="ECO:0000313" key="6">
    <source>
        <dbReference type="Proteomes" id="UP000598174"/>
    </source>
</evidence>
<name>A0A919M6S1_9ACTN</name>
<dbReference type="RefSeq" id="WP_203815276.1">
    <property type="nucleotide sequence ID" value="NZ_BAAABP010000014.1"/>
</dbReference>
<comment type="caution">
    <text evidence="5">The sequence shown here is derived from an EMBL/GenBank/DDBJ whole genome shotgun (WGS) entry which is preliminary data.</text>
</comment>
<evidence type="ECO:0000256" key="2">
    <source>
        <dbReference type="ARBA" id="ARBA00023125"/>
    </source>
</evidence>
<reference evidence="5" key="1">
    <citation type="submission" date="2021-01" db="EMBL/GenBank/DDBJ databases">
        <title>Whole genome shotgun sequence of Actinoplanes ferrugineus NBRC 15555.</title>
        <authorList>
            <person name="Komaki H."/>
            <person name="Tamura T."/>
        </authorList>
    </citation>
    <scope>NUCLEOTIDE SEQUENCE</scope>
    <source>
        <strain evidence="5">NBRC 15555</strain>
    </source>
</reference>
<dbReference type="Proteomes" id="UP000598174">
    <property type="component" value="Unassembled WGS sequence"/>
</dbReference>
<feature type="domain" description="HTH marR-type" evidence="4">
    <location>
        <begin position="3"/>
        <end position="135"/>
    </location>
</feature>
<sequence>MLADRLGYLLKHAQSAFAERSAAALAPLGLTGRELAVLTVLGGSEALAQQQAASRLGVDRTTMVALVDALEAKGLVRRGPDPVDRRRNLVHLTERGRELLDEGSRIHAEAERTFLAALTADEVSQLKSLLRRALEVR</sequence>
<dbReference type="PANTHER" id="PTHR42756">
    <property type="entry name" value="TRANSCRIPTIONAL REGULATOR, MARR"/>
    <property type="match status" value="1"/>
</dbReference>